<dbReference type="EMBL" id="VZOL01000237">
    <property type="protein sequence ID" value="KAB0669229.1"/>
    <property type="molecule type" value="Genomic_DNA"/>
</dbReference>
<evidence type="ECO:0000313" key="3">
    <source>
        <dbReference type="Proteomes" id="UP000473571"/>
    </source>
</evidence>
<name>A0A6L3NGW9_9BURK</name>
<dbReference type="Proteomes" id="UP000473571">
    <property type="component" value="Unassembled WGS sequence"/>
</dbReference>
<evidence type="ECO:0000313" key="2">
    <source>
        <dbReference type="EMBL" id="KAB0669229.1"/>
    </source>
</evidence>
<accession>A0A6L3NGW9</accession>
<comment type="caution">
    <text evidence="2">The sequence shown here is derived from an EMBL/GenBank/DDBJ whole genome shotgun (WGS) entry which is preliminary data.</text>
</comment>
<evidence type="ECO:0000256" key="1">
    <source>
        <dbReference type="SAM" id="MobiDB-lite"/>
    </source>
</evidence>
<dbReference type="AlphaFoldDB" id="A0A6L3NGW9"/>
<proteinExistence type="predicted"/>
<organism evidence="2 3">
    <name type="scientific">Burkholderia territorii</name>
    <dbReference type="NCBI Taxonomy" id="1503055"/>
    <lineage>
        <taxon>Bacteria</taxon>
        <taxon>Pseudomonadati</taxon>
        <taxon>Pseudomonadota</taxon>
        <taxon>Betaproteobacteria</taxon>
        <taxon>Burkholderiales</taxon>
        <taxon>Burkholderiaceae</taxon>
        <taxon>Burkholderia</taxon>
        <taxon>Burkholderia cepacia complex</taxon>
    </lineage>
</organism>
<gene>
    <name evidence="2" type="ORF">F7R13_17620</name>
</gene>
<protein>
    <submittedName>
        <fullName evidence="2">Uncharacterized protein</fullName>
    </submittedName>
</protein>
<feature type="region of interest" description="Disordered" evidence="1">
    <location>
        <begin position="1"/>
        <end position="22"/>
    </location>
</feature>
<reference evidence="2 3" key="1">
    <citation type="submission" date="2019-09" db="EMBL/GenBank/DDBJ databases">
        <title>Draft genome sequences of 48 bacterial type strains from the CCUG.</title>
        <authorList>
            <person name="Tunovic T."/>
            <person name="Pineiro-Iglesias B."/>
            <person name="Unosson C."/>
            <person name="Inganas E."/>
            <person name="Ohlen M."/>
            <person name="Cardew S."/>
            <person name="Jensie-Markopoulos S."/>
            <person name="Salva-Serra F."/>
            <person name="Jaen-Luchoro D."/>
            <person name="Karlsson R."/>
            <person name="Svensson-Stadler L."/>
            <person name="Chun J."/>
            <person name="Moore E."/>
        </authorList>
    </citation>
    <scope>NUCLEOTIDE SEQUENCE [LARGE SCALE GENOMIC DNA]</scope>
    <source>
        <strain evidence="2 3">CCUG 65687</strain>
    </source>
</reference>
<sequence>MRADHARAIAMPGNGRESGHRVRGCGISGDRVARIVRRRGQICAIATPPTFHRMKGSRTTNASRTCNALMQRDNLYHNAI</sequence>